<comment type="similarity">
    <text evidence="1">Belongs to the phosphosulfolactate synthase family.</text>
</comment>
<dbReference type="InterPro" id="IPR036112">
    <property type="entry name" value="ComA_synth_sf"/>
</dbReference>
<keyword evidence="4" id="KW-1185">Reference proteome</keyword>
<evidence type="ECO:0000313" key="4">
    <source>
        <dbReference type="Proteomes" id="UP001304683"/>
    </source>
</evidence>
<protein>
    <submittedName>
        <fullName evidence="3">Phosphosulfolactate synthase</fullName>
    </submittedName>
</protein>
<evidence type="ECO:0000313" key="3">
    <source>
        <dbReference type="EMBL" id="WPD20028.1"/>
    </source>
</evidence>
<gene>
    <name evidence="3" type="ORF">Q5761_05140</name>
</gene>
<reference evidence="3 4" key="1">
    <citation type="submission" date="2023-08" db="EMBL/GenBank/DDBJ databases">
        <title>Genome sequence of Thermaerobacter compostii strain Ins1, a spore-forming filamentous bacterium isolated from a deep geothermal reservoir.</title>
        <authorList>
            <person name="Bregnard D."/>
            <person name="Gonzalez D."/>
            <person name="Junier P."/>
        </authorList>
    </citation>
    <scope>NUCLEOTIDE SEQUENCE [LARGE SCALE GENOMIC DNA]</scope>
    <source>
        <strain evidence="3 4">Ins1</strain>
    </source>
</reference>
<proteinExistence type="inferred from homology"/>
<name>A0ABZ0QU31_9FIRM</name>
<dbReference type="RefSeq" id="WP_318751436.1">
    <property type="nucleotide sequence ID" value="NZ_CP132508.1"/>
</dbReference>
<organism evidence="3 4">
    <name type="scientific">Thermaerobacter composti</name>
    <dbReference type="NCBI Taxonomy" id="554949"/>
    <lineage>
        <taxon>Bacteria</taxon>
        <taxon>Bacillati</taxon>
        <taxon>Bacillota</taxon>
        <taxon>Clostridia</taxon>
        <taxon>Eubacteriales</taxon>
        <taxon>Clostridiales Family XVII. Incertae Sedis</taxon>
        <taxon>Thermaerobacter</taxon>
    </lineage>
</organism>
<dbReference type="InterPro" id="IPR003830">
    <property type="entry name" value="ComA_synth"/>
</dbReference>
<dbReference type="InterPro" id="IPR013785">
    <property type="entry name" value="Aldolase_TIM"/>
</dbReference>
<dbReference type="Pfam" id="PF02679">
    <property type="entry name" value="ComA"/>
    <property type="match status" value="1"/>
</dbReference>
<sequence length="277" mass="29867">MSLPEPWHHAVSPPLPGRPPKPRQRGLTMILDKGLGPAATADLLAVAAPCIDYWKLAFGTPACYPPAVLQEKVRRIRDAGIAVYPGGTFLEVALAQGRFAAFVAAARAVGFTHVEVSDGTVDMPPAVRRAVIRALRAEGFGVVSEVGKKHPADRVSTLRLHQQVLDDLEAGVEKVVVEARESGKGIVIYDEHGRIDEEELEALVGGLPDPYVLIFEAPHVQQQQDLILRFGPAVNLGNVQPADVLALEALRHGLRGDTLRAALLGRPDLRTVRFPQG</sequence>
<dbReference type="Gene3D" id="3.20.20.70">
    <property type="entry name" value="Aldolase class I"/>
    <property type="match status" value="1"/>
</dbReference>
<dbReference type="Proteomes" id="UP001304683">
    <property type="component" value="Chromosome"/>
</dbReference>
<accession>A0ABZ0QU31</accession>
<dbReference type="EMBL" id="CP132508">
    <property type="protein sequence ID" value="WPD20028.1"/>
    <property type="molecule type" value="Genomic_DNA"/>
</dbReference>
<evidence type="ECO:0000256" key="1">
    <source>
        <dbReference type="ARBA" id="ARBA00010424"/>
    </source>
</evidence>
<evidence type="ECO:0000256" key="2">
    <source>
        <dbReference type="SAM" id="MobiDB-lite"/>
    </source>
</evidence>
<feature type="region of interest" description="Disordered" evidence="2">
    <location>
        <begin position="1"/>
        <end position="24"/>
    </location>
</feature>
<dbReference type="SUPFAM" id="SSF102110">
    <property type="entry name" value="(2r)-phospho-3-sulfolactate synthase ComA"/>
    <property type="match status" value="1"/>
</dbReference>